<keyword evidence="4" id="KW-1185">Reference proteome</keyword>
<organism evidence="3 4">
    <name type="scientific">Treponema succinifaciens (strain ATCC 33096 / DSM 2489 / 6091)</name>
    <dbReference type="NCBI Taxonomy" id="869209"/>
    <lineage>
        <taxon>Bacteria</taxon>
        <taxon>Pseudomonadati</taxon>
        <taxon>Spirochaetota</taxon>
        <taxon>Spirochaetia</taxon>
        <taxon>Spirochaetales</taxon>
        <taxon>Treponemataceae</taxon>
        <taxon>Treponema</taxon>
    </lineage>
</organism>
<evidence type="ECO:0000256" key="1">
    <source>
        <dbReference type="SAM" id="MobiDB-lite"/>
    </source>
</evidence>
<evidence type="ECO:0000256" key="2">
    <source>
        <dbReference type="SAM" id="Phobius"/>
    </source>
</evidence>
<feature type="region of interest" description="Disordered" evidence="1">
    <location>
        <begin position="7"/>
        <end position="27"/>
    </location>
</feature>
<dbReference type="Proteomes" id="UP000006852">
    <property type="component" value="Chromosome"/>
</dbReference>
<keyword evidence="2" id="KW-1133">Transmembrane helix</keyword>
<reference evidence="4" key="2">
    <citation type="submission" date="2011-04" db="EMBL/GenBank/DDBJ databases">
        <title>The complete genome of chromosome of Treponema succinifaciens DSM 2489.</title>
        <authorList>
            <person name="Lucas S."/>
            <person name="Copeland A."/>
            <person name="Lapidus A."/>
            <person name="Bruce D."/>
            <person name="Goodwin L."/>
            <person name="Pitluck S."/>
            <person name="Peters L."/>
            <person name="Kyrpides N."/>
            <person name="Mavromatis K."/>
            <person name="Ivanova N."/>
            <person name="Ovchinnikova G."/>
            <person name="Teshima H."/>
            <person name="Detter J.C."/>
            <person name="Tapia R."/>
            <person name="Han C."/>
            <person name="Land M."/>
            <person name="Hauser L."/>
            <person name="Markowitz V."/>
            <person name="Cheng J.-F."/>
            <person name="Hugenholtz P."/>
            <person name="Woyke T."/>
            <person name="Wu D."/>
            <person name="Gronow S."/>
            <person name="Wellnitz S."/>
            <person name="Brambilla E."/>
            <person name="Klenk H.-P."/>
            <person name="Eisen J.A."/>
        </authorList>
    </citation>
    <scope>NUCLEOTIDE SEQUENCE [LARGE SCALE GENOMIC DNA]</scope>
    <source>
        <strain evidence="4">ATCC 33096 / DSM 2489 / 6091</strain>
    </source>
</reference>
<name>F2NT30_TRES6</name>
<evidence type="ECO:0000313" key="4">
    <source>
        <dbReference type="Proteomes" id="UP000006852"/>
    </source>
</evidence>
<sequence>MALIQNFSNQKTENQLDTSTQKTEKQGAKMVTIPQAESEKFLIALAETLDDVQDLKEIANSLITSKNIELEHFRDDTITKFNALIELTTDLKKKLDTAESYENYLEERVKNANLSAEVAALEIQLQKEKAEISIFIQMMTKSMDTCTSEIHAKITELKSADEIIKNSIKEFKDETEKASTNYMNEAEKKIAEVSTTLLANSKNEYEILKTQSSDMIKAYTEKCQAHLETIKKQSIDFLKQCAAENKKLIESVPGVKSKKLSVKDMIIYGMSVASIASMVVQIFVR</sequence>
<dbReference type="KEGG" id="tsu:Tresu_1730"/>
<keyword evidence="2" id="KW-0812">Transmembrane</keyword>
<keyword evidence="2" id="KW-0472">Membrane</keyword>
<feature type="transmembrane region" description="Helical" evidence="2">
    <location>
        <begin position="265"/>
        <end position="284"/>
    </location>
</feature>
<proteinExistence type="predicted"/>
<reference evidence="3 4" key="1">
    <citation type="journal article" date="2011" name="Stand. Genomic Sci.">
        <title>Complete genome sequence of Treponema succinifaciens type strain (6091).</title>
        <authorList>
            <person name="Han C."/>
            <person name="Gronow S."/>
            <person name="Teshima H."/>
            <person name="Lapidus A."/>
            <person name="Nolan M."/>
            <person name="Lucas S."/>
            <person name="Hammon N."/>
            <person name="Deshpande S."/>
            <person name="Cheng J.F."/>
            <person name="Zeytun A."/>
            <person name="Tapia R."/>
            <person name="Goodwin L."/>
            <person name="Pitluck S."/>
            <person name="Liolios K."/>
            <person name="Pagani I."/>
            <person name="Ivanova N."/>
            <person name="Mavromatis K."/>
            <person name="Mikhailova N."/>
            <person name="Huntemann M."/>
            <person name="Pati A."/>
            <person name="Chen A."/>
            <person name="Palaniappan K."/>
            <person name="Land M."/>
            <person name="Hauser L."/>
            <person name="Brambilla E.M."/>
            <person name="Rohde M."/>
            <person name="Goker M."/>
            <person name="Woyke T."/>
            <person name="Bristow J."/>
            <person name="Eisen J.A."/>
            <person name="Markowitz V."/>
            <person name="Hugenholtz P."/>
            <person name="Kyrpides N.C."/>
            <person name="Klenk H.P."/>
            <person name="Detter J.C."/>
        </authorList>
    </citation>
    <scope>NUCLEOTIDE SEQUENCE [LARGE SCALE GENOMIC DNA]</scope>
    <source>
        <strain evidence="4">ATCC 33096 / DSM 2489 / 6091</strain>
    </source>
</reference>
<dbReference type="STRING" id="869209.Tresu_1730"/>
<evidence type="ECO:0000313" key="3">
    <source>
        <dbReference type="EMBL" id="AEB14621.1"/>
    </source>
</evidence>
<dbReference type="HOGENOM" id="CLU_976418_0_0_12"/>
<dbReference type="AlphaFoldDB" id="F2NT30"/>
<dbReference type="EMBL" id="CP002631">
    <property type="protein sequence ID" value="AEB14621.1"/>
    <property type="molecule type" value="Genomic_DNA"/>
</dbReference>
<feature type="compositionally biased region" description="Polar residues" evidence="1">
    <location>
        <begin position="7"/>
        <end position="21"/>
    </location>
</feature>
<dbReference type="GeneID" id="302998877"/>
<accession>F2NT30</accession>
<gene>
    <name evidence="3" type="ordered locus">Tresu_1730</name>
</gene>
<protein>
    <submittedName>
        <fullName evidence="3">Uncharacterized protein</fullName>
    </submittedName>
</protein>
<dbReference type="RefSeq" id="WP_013701902.1">
    <property type="nucleotide sequence ID" value="NC_015385.1"/>
</dbReference>